<keyword evidence="2" id="KW-1185">Reference proteome</keyword>
<reference evidence="3" key="1">
    <citation type="submission" date="2016-04" db="UniProtKB">
        <authorList>
            <consortium name="WormBaseParasite"/>
        </authorList>
    </citation>
    <scope>IDENTIFICATION</scope>
</reference>
<accession>A0A158QHU6</accession>
<evidence type="ECO:0000313" key="2">
    <source>
        <dbReference type="Proteomes" id="UP000278807"/>
    </source>
</evidence>
<reference evidence="1 2" key="2">
    <citation type="submission" date="2018-11" db="EMBL/GenBank/DDBJ databases">
        <authorList>
            <consortium name="Pathogen Informatics"/>
        </authorList>
    </citation>
    <scope>NUCLEOTIDE SEQUENCE [LARGE SCALE GENOMIC DNA]</scope>
</reference>
<evidence type="ECO:0000313" key="3">
    <source>
        <dbReference type="WBParaSite" id="HNAJ_0000809001-mRNA-1"/>
    </source>
</evidence>
<name>A0A158QHU6_RODNA</name>
<dbReference type="STRING" id="102285.A0A158QHU6"/>
<dbReference type="EMBL" id="UZAE01012191">
    <property type="protein sequence ID" value="VDO03946.1"/>
    <property type="molecule type" value="Genomic_DNA"/>
</dbReference>
<gene>
    <name evidence="1" type="ORF">HNAJ_LOCUS8086</name>
</gene>
<dbReference type="Proteomes" id="UP000278807">
    <property type="component" value="Unassembled WGS sequence"/>
</dbReference>
<dbReference type="WBParaSite" id="HNAJ_0000809001-mRNA-1">
    <property type="protein sequence ID" value="HNAJ_0000809001-mRNA-1"/>
    <property type="gene ID" value="HNAJ_0000809001"/>
</dbReference>
<organism evidence="3">
    <name type="scientific">Rodentolepis nana</name>
    <name type="common">Dwarf tapeworm</name>
    <name type="synonym">Hymenolepis nana</name>
    <dbReference type="NCBI Taxonomy" id="102285"/>
    <lineage>
        <taxon>Eukaryota</taxon>
        <taxon>Metazoa</taxon>
        <taxon>Spiralia</taxon>
        <taxon>Lophotrochozoa</taxon>
        <taxon>Platyhelminthes</taxon>
        <taxon>Cestoda</taxon>
        <taxon>Eucestoda</taxon>
        <taxon>Cyclophyllidea</taxon>
        <taxon>Hymenolepididae</taxon>
        <taxon>Rodentolepis</taxon>
    </lineage>
</organism>
<proteinExistence type="predicted"/>
<sequence>MTSLLNVFGQIWHSYNNSEKVLDAEIFTYLDDKSGVYHFNQFWRRDLLYDIFVDVLKNSIAAKIPYLIGDMEESFINPFVEGVVQKHDLLNMTMVEETRSTVKRHIQDLISSFAMEHFTNKRLSNSSLGDELYEKTIDLLNQAQAWFTKLDTRELYQPELITRILQSIESHAQKFIDSIKNLLPTALFKPREGTYHPDEIEWLKMSINSAITRTANEFVIGFNKLFHKIPDLQIPPEIVKKIGYEFQKPELNVKKIVRSRNLEAYALKGNWREVTVNASLYLPPLALKLTTPITTEYLGIPIADVSEDRIWNFLQPICRLAATNREGLRTTHQLVFLELIFASQKRYIQ</sequence>
<protein>
    <submittedName>
        <fullName evidence="3">DUF2357 domain-containing protein</fullName>
    </submittedName>
</protein>
<evidence type="ECO:0000313" key="1">
    <source>
        <dbReference type="EMBL" id="VDO03946.1"/>
    </source>
</evidence>
<dbReference type="AlphaFoldDB" id="A0A158QHU6"/>